<keyword evidence="1" id="KW-0812">Transmembrane</keyword>
<evidence type="ECO:0000313" key="3">
    <source>
        <dbReference type="Proteomes" id="UP000003136"/>
    </source>
</evidence>
<protein>
    <submittedName>
        <fullName evidence="2">Uncharacterized protein</fullName>
    </submittedName>
</protein>
<reference evidence="2 3" key="1">
    <citation type="submission" date="2008-11" db="EMBL/GenBank/DDBJ databases">
        <title>Draft genome sequence of Bacteroides pectinophilus (ATCC 43243).</title>
        <authorList>
            <person name="Sudarsanam P."/>
            <person name="Ley R."/>
            <person name="Guruge J."/>
            <person name="Turnbaugh P.J."/>
            <person name="Mahowald M."/>
            <person name="Liep D."/>
            <person name="Gordon J."/>
        </authorList>
    </citation>
    <scope>NUCLEOTIDE SEQUENCE [LARGE SCALE GENOMIC DNA]</scope>
    <source>
        <strain evidence="2 3">ATCC 43243</strain>
    </source>
</reference>
<accession>B7AVT6</accession>
<sequence>MNFKDEFNKCCSNINVPDSIYRDTLDNIYKQTTDAAGQTKMNTSIMKRIRTNMQNRSRTPLRVTAAIACAVIIAVITVTGVSALRQLNKNDGGIGGIYPEPVYNVVGIKPFTVLAGPSSEAVTKRGITISPIPMNTCGTGNAASDTIYDFSALPDSWTIAGIYDVNLSVSGSNISRIEYLSSSDNFIFLPADTDDTGSIVFGSAGTSYSIVISDIESSFAADDGIYIALITNGETLEEEDPAADITACVTFDDGSISVNRYRLAAGDSPMNNNSINIKLETDYAEAASLAAQDALDKADATRQAGADAAEEAVNRAKAAEQAEIERMKQDYSRQAEIARMKQEAVCISESIAREKASIAKENALKQSASAAQRSN</sequence>
<feature type="transmembrane region" description="Helical" evidence="1">
    <location>
        <begin position="63"/>
        <end position="84"/>
    </location>
</feature>
<keyword evidence="1" id="KW-1133">Transmembrane helix</keyword>
<dbReference type="AlphaFoldDB" id="B7AVT6"/>
<dbReference type="EMBL" id="ABVQ01000037">
    <property type="protein sequence ID" value="EEC56327.1"/>
    <property type="molecule type" value="Genomic_DNA"/>
</dbReference>
<keyword evidence="3" id="KW-1185">Reference proteome</keyword>
<evidence type="ECO:0000256" key="1">
    <source>
        <dbReference type="SAM" id="Phobius"/>
    </source>
</evidence>
<keyword evidence="1" id="KW-0472">Membrane</keyword>
<reference evidence="2 3" key="2">
    <citation type="submission" date="2008-11" db="EMBL/GenBank/DDBJ databases">
        <authorList>
            <person name="Fulton L."/>
            <person name="Clifton S."/>
            <person name="Fulton B."/>
            <person name="Xu J."/>
            <person name="Minx P."/>
            <person name="Pepin K.H."/>
            <person name="Johnson M."/>
            <person name="Bhonagiri V."/>
            <person name="Nash W.E."/>
            <person name="Mardis E.R."/>
            <person name="Wilson R.K."/>
        </authorList>
    </citation>
    <scope>NUCLEOTIDE SEQUENCE [LARGE SCALE GENOMIC DNA]</scope>
    <source>
        <strain evidence="2 3">ATCC 43243</strain>
    </source>
</reference>
<gene>
    <name evidence="2" type="ORF">BACPEC_02836</name>
</gene>
<dbReference type="Proteomes" id="UP000003136">
    <property type="component" value="Unassembled WGS sequence"/>
</dbReference>
<dbReference type="HOGENOM" id="CLU_737047_0_0_9"/>
<dbReference type="STRING" id="483218.BACPEC_02836"/>
<comment type="caution">
    <text evidence="2">The sequence shown here is derived from an EMBL/GenBank/DDBJ whole genome shotgun (WGS) entry which is preliminary data.</text>
</comment>
<name>B7AVT6_9FIRM</name>
<organism evidence="2 3">
    <name type="scientific">[Bacteroides] pectinophilus ATCC 43243</name>
    <dbReference type="NCBI Taxonomy" id="483218"/>
    <lineage>
        <taxon>Bacteria</taxon>
        <taxon>Bacillati</taxon>
        <taxon>Bacillota</taxon>
        <taxon>Clostridia</taxon>
        <taxon>Eubacteriales</taxon>
    </lineage>
</organism>
<evidence type="ECO:0000313" key="2">
    <source>
        <dbReference type="EMBL" id="EEC56327.1"/>
    </source>
</evidence>
<proteinExistence type="predicted"/>